<evidence type="ECO:0000256" key="3">
    <source>
        <dbReference type="ARBA" id="ARBA00009504"/>
    </source>
</evidence>
<dbReference type="FunFam" id="2.30.30.870:FF:000001">
    <property type="entry name" value="Protein pelota homolog"/>
    <property type="match status" value="1"/>
</dbReference>
<dbReference type="GO" id="GO:0071025">
    <property type="term" value="P:RNA surveillance"/>
    <property type="evidence" value="ECO:0007669"/>
    <property type="project" value="InterPro"/>
</dbReference>
<dbReference type="GO" id="GO:0032790">
    <property type="term" value="P:ribosome disassembly"/>
    <property type="evidence" value="ECO:0007669"/>
    <property type="project" value="TreeGrafter"/>
</dbReference>
<feature type="domain" description="eRF1/Pelota-like N-terminal" evidence="7">
    <location>
        <begin position="1"/>
        <end position="130"/>
    </location>
</feature>
<evidence type="ECO:0000256" key="6">
    <source>
        <dbReference type="RuleBase" id="RU362019"/>
    </source>
</evidence>
<dbReference type="SUPFAM" id="SSF53137">
    <property type="entry name" value="Translational machinery components"/>
    <property type="match status" value="1"/>
</dbReference>
<dbReference type="SUPFAM" id="SSF159065">
    <property type="entry name" value="Dom34/Pelota N-terminal domain-like"/>
    <property type="match status" value="1"/>
</dbReference>
<evidence type="ECO:0000313" key="9">
    <source>
        <dbReference type="Proteomes" id="UP000274504"/>
    </source>
</evidence>
<dbReference type="Pfam" id="PF03464">
    <property type="entry name" value="eRF1_2"/>
    <property type="match status" value="1"/>
</dbReference>
<reference evidence="8 9" key="2">
    <citation type="submission" date="2018-11" db="EMBL/GenBank/DDBJ databases">
        <authorList>
            <consortium name="Pathogen Informatics"/>
        </authorList>
    </citation>
    <scope>NUCLEOTIDE SEQUENCE [LARGE SCALE GENOMIC DNA]</scope>
</reference>
<accession>A0A158QEE0</accession>
<name>A0A158QEE0_HYMDI</name>
<evidence type="ECO:0000256" key="2">
    <source>
        <dbReference type="ARBA" id="ARBA00004496"/>
    </source>
</evidence>
<dbReference type="OrthoDB" id="10249111at2759"/>
<dbReference type="SUPFAM" id="SSF55315">
    <property type="entry name" value="L30e-like"/>
    <property type="match status" value="1"/>
</dbReference>
<evidence type="ECO:0000256" key="5">
    <source>
        <dbReference type="ARBA" id="ARBA00022723"/>
    </source>
</evidence>
<dbReference type="GO" id="GO:0070966">
    <property type="term" value="P:nuclear-transcribed mRNA catabolic process, no-go decay"/>
    <property type="evidence" value="ECO:0007669"/>
    <property type="project" value="InterPro"/>
</dbReference>
<dbReference type="SMART" id="SM01194">
    <property type="entry name" value="eRF1_1"/>
    <property type="match status" value="1"/>
</dbReference>
<evidence type="ECO:0000259" key="7">
    <source>
        <dbReference type="SMART" id="SM01194"/>
    </source>
</evidence>
<dbReference type="STRING" id="6216.A0A158QEE0"/>
<evidence type="ECO:0000313" key="10">
    <source>
        <dbReference type="WBParaSite" id="HDID_0000723801-mRNA-1"/>
    </source>
</evidence>
<dbReference type="EMBL" id="UYSG01010917">
    <property type="protein sequence ID" value="VDL59554.1"/>
    <property type="molecule type" value="Genomic_DNA"/>
</dbReference>
<organism evidence="10">
    <name type="scientific">Hymenolepis diminuta</name>
    <name type="common">Rat tapeworm</name>
    <dbReference type="NCBI Taxonomy" id="6216"/>
    <lineage>
        <taxon>Eukaryota</taxon>
        <taxon>Metazoa</taxon>
        <taxon>Spiralia</taxon>
        <taxon>Lophotrochozoa</taxon>
        <taxon>Platyhelminthes</taxon>
        <taxon>Cestoda</taxon>
        <taxon>Eucestoda</taxon>
        <taxon>Cyclophyllidea</taxon>
        <taxon>Hymenolepididae</taxon>
        <taxon>Hymenolepis</taxon>
    </lineage>
</organism>
<reference evidence="10" key="1">
    <citation type="submission" date="2016-04" db="UniProtKB">
        <authorList>
            <consortium name="WormBaseParasite"/>
        </authorList>
    </citation>
    <scope>IDENTIFICATION</scope>
</reference>
<dbReference type="GO" id="GO:0046872">
    <property type="term" value="F:metal ion binding"/>
    <property type="evidence" value="ECO:0007669"/>
    <property type="project" value="UniProtKB-KW"/>
</dbReference>
<comment type="cofactor">
    <cofactor evidence="1 6">
        <name>a divalent metal cation</name>
        <dbReference type="ChEBI" id="CHEBI:60240"/>
    </cofactor>
</comment>
<dbReference type="AlphaFoldDB" id="A0A158QEE0"/>
<proteinExistence type="inferred from homology"/>
<keyword evidence="5 6" id="KW-0479">Metal-binding</keyword>
<dbReference type="GO" id="GO:0005737">
    <property type="term" value="C:cytoplasm"/>
    <property type="evidence" value="ECO:0007669"/>
    <property type="project" value="UniProtKB-SubCell"/>
</dbReference>
<dbReference type="Proteomes" id="UP000274504">
    <property type="component" value="Unassembled WGS sequence"/>
</dbReference>
<dbReference type="InterPro" id="IPR038069">
    <property type="entry name" value="Pelota/DOM34_N"/>
</dbReference>
<comment type="function">
    <text evidence="6">Component of the Pelota-HBS1L complex, a complex that recognizes stalled ribosomes and triggers the No-Go Decay (NGD) pathway. In the Pelota-HBS1L complex, pelo recognizes ribosomes stalled at the 3' end of an mRNA and engages stalled ribosomes by destabilizing mRNA in the mRNA channel.</text>
</comment>
<keyword evidence="4 6" id="KW-0963">Cytoplasm</keyword>
<dbReference type="Gene3D" id="3.30.1330.30">
    <property type="match status" value="1"/>
</dbReference>
<comment type="subcellular location">
    <subcellularLocation>
        <location evidence="2 6">Cytoplasm</location>
    </subcellularLocation>
</comment>
<dbReference type="FunFam" id="3.30.1330.30:FF:000008">
    <property type="entry name" value="Protein pelota homolog"/>
    <property type="match status" value="1"/>
</dbReference>
<gene>
    <name evidence="8" type="ORF">HDID_LOCUS7236</name>
</gene>
<dbReference type="InterPro" id="IPR029064">
    <property type="entry name" value="Ribosomal_eL30-like_sf"/>
</dbReference>
<dbReference type="Gene3D" id="3.30.420.60">
    <property type="entry name" value="eRF1 domain 2"/>
    <property type="match status" value="1"/>
</dbReference>
<dbReference type="InterPro" id="IPR042226">
    <property type="entry name" value="eFR1_2_sf"/>
</dbReference>
<dbReference type="NCBIfam" id="TIGR00111">
    <property type="entry name" value="pelota"/>
    <property type="match status" value="1"/>
</dbReference>
<dbReference type="InterPro" id="IPR005142">
    <property type="entry name" value="eRF1_3"/>
</dbReference>
<dbReference type="InterPro" id="IPR005141">
    <property type="entry name" value="eRF1_2"/>
</dbReference>
<dbReference type="InterPro" id="IPR004405">
    <property type="entry name" value="TF_pelota"/>
</dbReference>
<evidence type="ECO:0000256" key="1">
    <source>
        <dbReference type="ARBA" id="ARBA00001968"/>
    </source>
</evidence>
<dbReference type="GO" id="GO:0070651">
    <property type="term" value="P:nonfunctional rRNA decay"/>
    <property type="evidence" value="ECO:0007669"/>
    <property type="project" value="TreeGrafter"/>
</dbReference>
<dbReference type="InterPro" id="IPR058547">
    <property type="entry name" value="Pelota_N"/>
</dbReference>
<dbReference type="PANTHER" id="PTHR10853:SF0">
    <property type="entry name" value="PROTEIN PELOTA HOMOLOG"/>
    <property type="match status" value="1"/>
</dbReference>
<evidence type="ECO:0000256" key="4">
    <source>
        <dbReference type="ARBA" id="ARBA00022490"/>
    </source>
</evidence>
<dbReference type="InterPro" id="IPR005140">
    <property type="entry name" value="eRF1_Pelota-like_N"/>
</dbReference>
<dbReference type="GO" id="GO:0070481">
    <property type="term" value="P:nuclear-transcribed mRNA catabolic process, non-stop decay"/>
    <property type="evidence" value="ECO:0007669"/>
    <property type="project" value="InterPro"/>
</dbReference>
<sequence length="392" mass="43894">MRIIGKQLDKNAKGRVKLTGENAEDIWNIYNIIQVGDKLTAFTSRKKNIESETGSTTTSVVKMHLTIEVRDVHFDPEASVIFPKGTVAVENPHVKLGAYHTFNIGIKDEFTIEKDCWDSVAIAKLEEASDPSKQSELAAVLMHNGVANVCLVTSSASHFPSKIECNIPRKRTQLPANEHDKAKQRFFDQIIQAMESNIRFDLVKCVLVASPGFLKDEFFEYLFQVATRDSDKHRSVLENKSKFMLVHSATGHKGALKEVLKDPAIKRQIANTKASAEISALDDFYAMLKTNPLRAFYGVNHVERAVEACAVETLLICDSLFRSNDLAERRRYVQIVDSVKENMGNVRIFSSMHISGEGKSSSFSQVNVVIVIVGRRLCRNVEQGRLFLSEMG</sequence>
<protein>
    <recommendedName>
        <fullName evidence="6">Protein pelota homolog</fullName>
    </recommendedName>
</protein>
<dbReference type="Pfam" id="PF26356">
    <property type="entry name" value="Pelota_N"/>
    <property type="match status" value="1"/>
</dbReference>
<dbReference type="Pfam" id="PF03465">
    <property type="entry name" value="eRF1_3"/>
    <property type="match status" value="1"/>
</dbReference>
<dbReference type="WBParaSite" id="HDID_0000723801-mRNA-1">
    <property type="protein sequence ID" value="HDID_0000723801-mRNA-1"/>
    <property type="gene ID" value="HDID_0000723801"/>
</dbReference>
<dbReference type="Gene3D" id="2.30.30.870">
    <property type="entry name" value="Pelota, domain A"/>
    <property type="match status" value="1"/>
</dbReference>
<evidence type="ECO:0000313" key="8">
    <source>
        <dbReference type="EMBL" id="VDL59554.1"/>
    </source>
</evidence>
<comment type="similarity">
    <text evidence="3 6">Belongs to the eukaryotic release factor 1 family. Pelota subfamily.</text>
</comment>
<dbReference type="PANTHER" id="PTHR10853">
    <property type="entry name" value="PELOTA"/>
    <property type="match status" value="1"/>
</dbReference>